<evidence type="ECO:0000313" key="2">
    <source>
        <dbReference type="EMBL" id="MQQ99572.1"/>
    </source>
</evidence>
<dbReference type="SMART" id="SM00052">
    <property type="entry name" value="EAL"/>
    <property type="match status" value="1"/>
</dbReference>
<name>A0A843YPV6_9BURK</name>
<dbReference type="InterPro" id="IPR001633">
    <property type="entry name" value="EAL_dom"/>
</dbReference>
<dbReference type="Proteomes" id="UP000451565">
    <property type="component" value="Unassembled WGS sequence"/>
</dbReference>
<keyword evidence="3" id="KW-1185">Reference proteome</keyword>
<reference evidence="2 3" key="1">
    <citation type="submission" date="2019-10" db="EMBL/GenBank/DDBJ databases">
        <title>Glaciimonas soli sp. nov., a psychrophilic bacterium isolated from the forest soil of a high elevation mountain in Taiwan.</title>
        <authorList>
            <person name="Wang L.-T."/>
            <person name="Shieh W.Y."/>
        </authorList>
    </citation>
    <scope>NUCLEOTIDE SEQUENCE [LARGE SCALE GENOMIC DNA]</scope>
    <source>
        <strain evidence="2 3">GS1</strain>
    </source>
</reference>
<comment type="caution">
    <text evidence="2">The sequence shown here is derived from an EMBL/GenBank/DDBJ whole genome shotgun (WGS) entry which is preliminary data.</text>
</comment>
<proteinExistence type="predicted"/>
<evidence type="ECO:0000259" key="1">
    <source>
        <dbReference type="SMART" id="SM00052"/>
    </source>
</evidence>
<feature type="domain" description="EAL" evidence="1">
    <location>
        <begin position="33"/>
        <end position="295"/>
    </location>
</feature>
<gene>
    <name evidence="2" type="ORF">GEV47_02580</name>
</gene>
<dbReference type="RefSeq" id="WP_153233135.1">
    <property type="nucleotide sequence ID" value="NZ_WINI01000001.1"/>
</dbReference>
<protein>
    <submittedName>
        <fullName evidence="2">EAL domain-containing protein</fullName>
    </submittedName>
</protein>
<dbReference type="EMBL" id="WINI01000001">
    <property type="protein sequence ID" value="MQQ99572.1"/>
    <property type="molecule type" value="Genomic_DNA"/>
</dbReference>
<organism evidence="2 3">
    <name type="scientific">Glaciimonas soli</name>
    <dbReference type="NCBI Taxonomy" id="2590999"/>
    <lineage>
        <taxon>Bacteria</taxon>
        <taxon>Pseudomonadati</taxon>
        <taxon>Pseudomonadota</taxon>
        <taxon>Betaproteobacteria</taxon>
        <taxon>Burkholderiales</taxon>
        <taxon>Oxalobacteraceae</taxon>
        <taxon>Glaciimonas</taxon>
    </lineage>
</organism>
<dbReference type="Gene3D" id="3.20.20.450">
    <property type="entry name" value="EAL domain"/>
    <property type="match status" value="1"/>
</dbReference>
<dbReference type="Pfam" id="PF00563">
    <property type="entry name" value="EAL"/>
    <property type="match status" value="1"/>
</dbReference>
<accession>A0A843YPV6</accession>
<evidence type="ECO:0000313" key="3">
    <source>
        <dbReference type="Proteomes" id="UP000451565"/>
    </source>
</evidence>
<sequence>MSFPALEQYLARLHHLQDNAAHTLNSVGEDHGSRVWLDAAGRAQGRYFNATLTSVFQPIRKISVTGESAVSNHAIVAYEGFAHSYSATDNGLYLSKLLDKAASDDESIELDRLCRMLHAINFYRQANAFALPHADLYLSIHERLLAGVDSNHGMAFRRILKLLDLPHERIVLQLPSIAPSQDSYLNYVIDNYRRNHFRLAVQASSISEAYSLLERVRPDVLKLSNRNLSSSENDAQILRLLKLTQERNIQLVFTRIEKQHDVDHLQRVGRKALQETGAQLVGQGYFWDLPQAALHAFSATPNTASSEELAIDVNEVNNAPPHKVA</sequence>
<dbReference type="OrthoDB" id="8773663at2"/>
<dbReference type="SUPFAM" id="SSF141868">
    <property type="entry name" value="EAL domain-like"/>
    <property type="match status" value="1"/>
</dbReference>
<dbReference type="AlphaFoldDB" id="A0A843YPV6"/>
<dbReference type="InterPro" id="IPR035919">
    <property type="entry name" value="EAL_sf"/>
</dbReference>